<accession>A0AC62A3L6</accession>
<proteinExistence type="predicted"/>
<reference evidence="1" key="1">
    <citation type="submission" date="2025-02" db="EMBL/GenBank/DDBJ databases">
        <title>Complete genome sequences of 52 Bacillus and Priestia strains isolated from West-African fermentations and 26 reference strains from the DSMZ collection.</title>
        <authorList>
            <person name="Wiedenbein E.S."/>
            <person name="Canoy T.S."/>
            <person name="Hui Y."/>
            <person name="Parkouda C."/>
            <person name="Dawende C."/>
            <person name="Ametefe E."/>
            <person name="Jespersen L."/>
            <person name="Nielsen D.S."/>
        </authorList>
    </citation>
    <scope>NUCLEOTIDE SEQUENCE</scope>
    <source>
        <strain evidence="1">PRO122</strain>
    </source>
</reference>
<evidence type="ECO:0000313" key="1">
    <source>
        <dbReference type="EMBL" id="XRL91279.1"/>
    </source>
</evidence>
<dbReference type="EMBL" id="CP121756">
    <property type="protein sequence ID" value="XRL91279.1"/>
    <property type="molecule type" value="Genomic_DNA"/>
</dbReference>
<dbReference type="Proteomes" id="UP001217185">
    <property type="component" value="Chromosome"/>
</dbReference>
<gene>
    <name evidence="1" type="ORF">P5658_26785</name>
</gene>
<name>A0AC62A3L6_BACIU</name>
<sequence length="17" mass="2082">MLEHEDNEMMRPLKVLP</sequence>
<protein>
    <submittedName>
        <fullName evidence="1">Uncharacterized protein</fullName>
    </submittedName>
</protein>
<organism evidence="1 2">
    <name type="scientific">Bacillus subtilis</name>
    <dbReference type="NCBI Taxonomy" id="1423"/>
    <lineage>
        <taxon>Bacteria</taxon>
        <taxon>Bacillati</taxon>
        <taxon>Bacillota</taxon>
        <taxon>Bacilli</taxon>
        <taxon>Bacillales</taxon>
        <taxon>Bacillaceae</taxon>
        <taxon>Bacillus</taxon>
    </lineage>
</organism>
<evidence type="ECO:0000313" key="2">
    <source>
        <dbReference type="Proteomes" id="UP001217185"/>
    </source>
</evidence>